<dbReference type="Gene3D" id="3.40.50.2000">
    <property type="entry name" value="Glycogen Phosphorylase B"/>
    <property type="match status" value="1"/>
</dbReference>
<gene>
    <name evidence="1" type="ORF">AWB70_03904</name>
</gene>
<dbReference type="RefSeq" id="WP_053569499.1">
    <property type="nucleotide sequence ID" value="NZ_FCNY02000009.1"/>
</dbReference>
<dbReference type="Proteomes" id="UP000054740">
    <property type="component" value="Unassembled WGS sequence"/>
</dbReference>
<dbReference type="Gene3D" id="1.25.40.10">
    <property type="entry name" value="Tetratricopeptide repeat domain"/>
    <property type="match status" value="1"/>
</dbReference>
<proteinExistence type="predicted"/>
<dbReference type="SUPFAM" id="SSF53756">
    <property type="entry name" value="UDP-Glycosyltransferase/glycogen phosphorylase"/>
    <property type="match status" value="1"/>
</dbReference>
<organism evidence="1 2">
    <name type="scientific">Caballeronia cordobensis</name>
    <name type="common">Burkholderia cordobensis</name>
    <dbReference type="NCBI Taxonomy" id="1353886"/>
    <lineage>
        <taxon>Bacteria</taxon>
        <taxon>Pseudomonadati</taxon>
        <taxon>Pseudomonadota</taxon>
        <taxon>Betaproteobacteria</taxon>
        <taxon>Burkholderiales</taxon>
        <taxon>Burkholderiaceae</taxon>
        <taxon>Caballeronia</taxon>
    </lineage>
</organism>
<keyword evidence="2" id="KW-1185">Reference proteome</keyword>
<dbReference type="EMBL" id="FCNY02000009">
    <property type="protein sequence ID" value="SAL48759.1"/>
    <property type="molecule type" value="Genomic_DNA"/>
</dbReference>
<accession>A0A158HXQ8</accession>
<dbReference type="AlphaFoldDB" id="A0A158HXQ8"/>
<dbReference type="SUPFAM" id="SSF48452">
    <property type="entry name" value="TPR-like"/>
    <property type="match status" value="1"/>
</dbReference>
<evidence type="ECO:0000313" key="1">
    <source>
        <dbReference type="EMBL" id="SAL48759.1"/>
    </source>
</evidence>
<name>A0A158HXQ8_CABCO</name>
<sequence>MPFDSTSPPLFDHADHALSIALDLRSSGDWPALEQFCLNALQRFPQDIELRWQLSHCFWLRHDSVAAEAVMREAALHHPGNGLVSGAIAMYLNEQSRFAEAEAMYRVALTESPDEHGFAIDLADLELRRGAWRDGWLRFDRRLNRSQHGENGVVARMERVGPSWRGQALDGKRVVVYSELGLGDDIQFVRYFPQFAEGVRRNGGEALLAVRAALHPLIRRFVPDCVALEAHDFGTVDYTVAMMSMPLWIGLLPHQVDGRAYLHAAPERIDIWRRMLASDGSDALRVGLVWAGSPTHRRDAQRSVPIAALAPLWRLPGVAFYPVAPGREGDIAAMRSAGARIAELPEYTEHFHDSAALVSALDVLVTVDSSPLHLGGALGKPVLAMIDGASHWCWGEGETQPWYDSVRLVRQRRPGDWTPVVERVAAALCGRLAQRAAMRSQQASALASLG</sequence>
<reference evidence="2" key="1">
    <citation type="submission" date="2016-01" db="EMBL/GenBank/DDBJ databases">
        <authorList>
            <person name="Peeters C."/>
        </authorList>
    </citation>
    <scope>NUCLEOTIDE SEQUENCE [LARGE SCALE GENOMIC DNA]</scope>
</reference>
<dbReference type="InterPro" id="IPR011990">
    <property type="entry name" value="TPR-like_helical_dom_sf"/>
</dbReference>
<evidence type="ECO:0000313" key="2">
    <source>
        <dbReference type="Proteomes" id="UP000054740"/>
    </source>
</evidence>
<protein>
    <submittedName>
        <fullName evidence="1">TPR domain-containing protein</fullName>
    </submittedName>
</protein>